<evidence type="ECO:0000313" key="2">
    <source>
        <dbReference type="EMBL" id="CAD7194624.1"/>
    </source>
</evidence>
<proteinExistence type="predicted"/>
<reference evidence="2" key="1">
    <citation type="submission" date="2020-11" db="EMBL/GenBank/DDBJ databases">
        <authorList>
            <person name="Tran Van P."/>
        </authorList>
    </citation>
    <scope>NUCLEOTIDE SEQUENCE</scope>
</reference>
<organism evidence="2">
    <name type="scientific">Timema douglasi</name>
    <name type="common">Walking stick</name>
    <dbReference type="NCBI Taxonomy" id="61478"/>
    <lineage>
        <taxon>Eukaryota</taxon>
        <taxon>Metazoa</taxon>
        <taxon>Ecdysozoa</taxon>
        <taxon>Arthropoda</taxon>
        <taxon>Hexapoda</taxon>
        <taxon>Insecta</taxon>
        <taxon>Pterygota</taxon>
        <taxon>Neoptera</taxon>
        <taxon>Polyneoptera</taxon>
        <taxon>Phasmatodea</taxon>
        <taxon>Timematodea</taxon>
        <taxon>Timematoidea</taxon>
        <taxon>Timematidae</taxon>
        <taxon>Timema</taxon>
    </lineage>
</organism>
<name>A0A7R8VAM2_TIMDO</name>
<dbReference type="Pfam" id="PF03137">
    <property type="entry name" value="OATP"/>
    <property type="match status" value="1"/>
</dbReference>
<dbReference type="GO" id="GO:0055085">
    <property type="term" value="P:transmembrane transport"/>
    <property type="evidence" value="ECO:0007669"/>
    <property type="project" value="InterPro"/>
</dbReference>
<feature type="compositionally biased region" description="Acidic residues" evidence="1">
    <location>
        <begin position="41"/>
        <end position="57"/>
    </location>
</feature>
<dbReference type="EMBL" id="OA564531">
    <property type="protein sequence ID" value="CAD7194624.1"/>
    <property type="molecule type" value="Genomic_DNA"/>
</dbReference>
<sequence>MDSTCLVWDRSCGAKGNCWLYDKDSFRIRFFSLLADIDVTEEDDDDSMSEESNDEGMEPQSTTKNTTDSHHPGHTQENSGNQPHTILNFEPVSSLKRKHRTKPGVDVPVTKAIKVTNKFSPLDSGKDNTALEAPTMESSDATHKEEVQAQNKVKTPPIIIPNSAEYNNVIKLLKANLKDEYKLHCTPQGIKVISSSLKDYTTLRKVLKEANLEHFTYMLQRDRPFKVVIKGLHSTMPTESIIAELTEMGFKPINVRQLYTKSTSELATPRPLPIFEPTFYPANYRHLPDVLDLILTDLNQHPEELHTLNELDSDHLPIFCRLLANTNTRTSFLRRKTPITDWSKYKDTLARSTPDEWEVRTTEEVDHSIALLTATLLEARRTSTKYETPLINLKRDHPDLNLLIAQKREARHDWQTSRSPRHRAAYNRLRALVRRRAKQLKMIKWNEFVSETVNGGDNVWAITRRLKCSSQRLKTPAIHGRQGMTYTPEEKAEAIAESLQEQFTANMEPQDEDFSTRIREESPNPAGTSIRLRVMELRRAHCAKPTPGGPEQSPAMHSGGEHKNNPRCNDLQATEHLAIIQFGFQRFITERYSRNRLGGRANFESSSNVAMLKVYDSRVLIKGDLKHDTRVKINAENSGRARKYSHRCSQGLKCRAHSIMYSPRVSKGNEEAQSRTGGVGGGCLEVSKTPPPLFQSASIMPVPAESFPGAYTWLGKYVVPSSLERGQRAALPSMSNNFSCNG</sequence>
<dbReference type="AlphaFoldDB" id="A0A7R8VAM2"/>
<evidence type="ECO:0000256" key="1">
    <source>
        <dbReference type="SAM" id="MobiDB-lite"/>
    </source>
</evidence>
<evidence type="ECO:0008006" key="3">
    <source>
        <dbReference type="Google" id="ProtNLM"/>
    </source>
</evidence>
<feature type="compositionally biased region" description="Polar residues" evidence="1">
    <location>
        <begin position="75"/>
        <end position="85"/>
    </location>
</feature>
<dbReference type="InterPro" id="IPR004156">
    <property type="entry name" value="OATP"/>
</dbReference>
<feature type="region of interest" description="Disordered" evidence="1">
    <location>
        <begin position="41"/>
        <end position="86"/>
    </location>
</feature>
<feature type="region of interest" description="Disordered" evidence="1">
    <location>
        <begin position="542"/>
        <end position="567"/>
    </location>
</feature>
<dbReference type="GO" id="GO:0016020">
    <property type="term" value="C:membrane"/>
    <property type="evidence" value="ECO:0007669"/>
    <property type="project" value="InterPro"/>
</dbReference>
<gene>
    <name evidence="2" type="ORF">TDIB3V08_LOCUS1041</name>
</gene>
<accession>A0A7R8VAM2</accession>
<protein>
    <recommendedName>
        <fullName evidence="3">Nucleic-acid-binding protein from transposon X-element</fullName>
    </recommendedName>
</protein>